<evidence type="ECO:0000313" key="14">
    <source>
        <dbReference type="EMBL" id="KAB8290556.1"/>
    </source>
</evidence>
<evidence type="ECO:0000313" key="15">
    <source>
        <dbReference type="Proteomes" id="UP000326757"/>
    </source>
</evidence>
<dbReference type="InterPro" id="IPR039949">
    <property type="entry name" value="NAA40"/>
</dbReference>
<dbReference type="Gene3D" id="3.40.630.30">
    <property type="match status" value="1"/>
</dbReference>
<sequence length="207" mass="23191">MAIPNTNPIETACDKSLEDFERDYMPPRSSYAHYTAPSKTSDEPATSDGEGEGDDEGDDEGGNGEEKEEAIVEESEKEKGEIKGFMSFMPTFEDGIMVIYLYEIHLVDEVRGTGLGKHLMSIVTSVAHAIPGVKKTMLTCYTANETGLNFYRKLGYETDEFSPEPRRLKGGRVVENDYVILSKRVDRKDEGEGEERRIGDGKRKRCE</sequence>
<dbReference type="GO" id="GO:0005634">
    <property type="term" value="C:nucleus"/>
    <property type="evidence" value="ECO:0007669"/>
    <property type="project" value="UniProtKB-SubCell"/>
</dbReference>
<accession>A0A5N6JR74</accession>
<comment type="caution">
    <text evidence="14">The sequence shown here is derived from an EMBL/GenBank/DDBJ whole genome shotgun (WGS) entry which is preliminary data.</text>
</comment>
<evidence type="ECO:0000256" key="7">
    <source>
        <dbReference type="ARBA" id="ARBA00022679"/>
    </source>
</evidence>
<dbReference type="OrthoDB" id="424551at2759"/>
<evidence type="ECO:0000259" key="13">
    <source>
        <dbReference type="PROSITE" id="PS51186"/>
    </source>
</evidence>
<evidence type="ECO:0000256" key="8">
    <source>
        <dbReference type="ARBA" id="ARBA00023242"/>
    </source>
</evidence>
<evidence type="ECO:0000256" key="11">
    <source>
        <dbReference type="ARBA" id="ARBA00049524"/>
    </source>
</evidence>
<evidence type="ECO:0000256" key="10">
    <source>
        <dbReference type="ARBA" id="ARBA00047821"/>
    </source>
</evidence>
<feature type="domain" description="N-acetyltransferase" evidence="13">
    <location>
        <begin position="4"/>
        <end position="186"/>
    </location>
</feature>
<comment type="catalytic activity">
    <reaction evidence="11">
        <text>N-terminal L-seryl-[histone H4] + acetyl-CoA = N-terminal N(alpha)-acetyl-L-seryl-[histone H4] + CoA + H(+)</text>
        <dbReference type="Rhea" id="RHEA:50596"/>
        <dbReference type="Rhea" id="RHEA-COMP:12740"/>
        <dbReference type="Rhea" id="RHEA-COMP:12743"/>
        <dbReference type="ChEBI" id="CHEBI:15378"/>
        <dbReference type="ChEBI" id="CHEBI:57287"/>
        <dbReference type="ChEBI" id="CHEBI:57288"/>
        <dbReference type="ChEBI" id="CHEBI:64738"/>
        <dbReference type="ChEBI" id="CHEBI:83690"/>
        <dbReference type="EC" id="2.3.1.257"/>
    </reaction>
</comment>
<reference evidence="14 15" key="1">
    <citation type="submission" date="2019-06" db="EMBL/GenBank/DDBJ databases">
        <title>Genome Sequence of the Brown Rot Fungal Pathogen Monilinia laxa.</title>
        <authorList>
            <person name="De Miccolis Angelini R.M."/>
            <person name="Landi L."/>
            <person name="Abate D."/>
            <person name="Pollastro S."/>
            <person name="Romanazzi G."/>
            <person name="Faretra F."/>
        </authorList>
    </citation>
    <scope>NUCLEOTIDE SEQUENCE [LARGE SCALE GENOMIC DNA]</scope>
    <source>
        <strain evidence="14 15">Mlax316</strain>
    </source>
</reference>
<feature type="region of interest" description="Disordered" evidence="12">
    <location>
        <begin position="187"/>
        <end position="207"/>
    </location>
</feature>
<comment type="subcellular location">
    <subcellularLocation>
        <location evidence="2">Cytoplasm</location>
    </subcellularLocation>
    <subcellularLocation>
        <location evidence="1">Nucleus</location>
    </subcellularLocation>
</comment>
<name>A0A5N6JR74_MONLA</name>
<organism evidence="14 15">
    <name type="scientific">Monilinia laxa</name>
    <name type="common">Brown rot fungus</name>
    <name type="synonym">Sclerotinia laxa</name>
    <dbReference type="NCBI Taxonomy" id="61186"/>
    <lineage>
        <taxon>Eukaryota</taxon>
        <taxon>Fungi</taxon>
        <taxon>Dikarya</taxon>
        <taxon>Ascomycota</taxon>
        <taxon>Pezizomycotina</taxon>
        <taxon>Leotiomycetes</taxon>
        <taxon>Helotiales</taxon>
        <taxon>Sclerotiniaceae</taxon>
        <taxon>Monilinia</taxon>
    </lineage>
</organism>
<gene>
    <name evidence="14" type="ORF">EYC80_010981</name>
</gene>
<dbReference type="InterPro" id="IPR000182">
    <property type="entry name" value="GNAT_dom"/>
</dbReference>
<evidence type="ECO:0000256" key="4">
    <source>
        <dbReference type="ARBA" id="ARBA00012950"/>
    </source>
</evidence>
<feature type="compositionally biased region" description="Basic and acidic residues" evidence="12">
    <location>
        <begin position="12"/>
        <end position="25"/>
    </location>
</feature>
<evidence type="ECO:0000256" key="3">
    <source>
        <dbReference type="ARBA" id="ARBA00008870"/>
    </source>
</evidence>
<keyword evidence="6" id="KW-0963">Cytoplasm</keyword>
<feature type="compositionally biased region" description="Acidic residues" evidence="12">
    <location>
        <begin position="49"/>
        <end position="73"/>
    </location>
</feature>
<dbReference type="EMBL" id="VIGI01000017">
    <property type="protein sequence ID" value="KAB8290556.1"/>
    <property type="molecule type" value="Genomic_DNA"/>
</dbReference>
<evidence type="ECO:0000256" key="9">
    <source>
        <dbReference type="ARBA" id="ARBA00023315"/>
    </source>
</evidence>
<dbReference type="GO" id="GO:0043998">
    <property type="term" value="F:histone H2A acetyltransferase activity"/>
    <property type="evidence" value="ECO:0007669"/>
    <property type="project" value="InterPro"/>
</dbReference>
<dbReference type="CDD" id="cd04301">
    <property type="entry name" value="NAT_SF"/>
    <property type="match status" value="1"/>
</dbReference>
<dbReference type="Proteomes" id="UP000326757">
    <property type="component" value="Unassembled WGS sequence"/>
</dbReference>
<keyword evidence="8" id="KW-0539">Nucleus</keyword>
<dbReference type="InterPro" id="IPR016181">
    <property type="entry name" value="Acyl_CoA_acyltransferase"/>
</dbReference>
<keyword evidence="15" id="KW-1185">Reference proteome</keyword>
<comment type="similarity">
    <text evidence="3">Belongs to the acetyltransferase family. NAA40 subfamily.</text>
</comment>
<feature type="region of interest" description="Disordered" evidence="12">
    <location>
        <begin position="1"/>
        <end position="78"/>
    </location>
</feature>
<evidence type="ECO:0000256" key="1">
    <source>
        <dbReference type="ARBA" id="ARBA00004123"/>
    </source>
</evidence>
<evidence type="ECO:0000256" key="6">
    <source>
        <dbReference type="ARBA" id="ARBA00022490"/>
    </source>
</evidence>
<dbReference type="Pfam" id="PF00583">
    <property type="entry name" value="Acetyltransf_1"/>
    <property type="match status" value="1"/>
</dbReference>
<dbReference type="PROSITE" id="PS51186">
    <property type="entry name" value="GNAT"/>
    <property type="match status" value="1"/>
</dbReference>
<keyword evidence="9" id="KW-0012">Acyltransferase</keyword>
<dbReference type="EC" id="2.3.1.257" evidence="4"/>
<dbReference type="PANTHER" id="PTHR20531">
    <property type="entry name" value="N-ALPHA-ACETYLTRANSFERASE 40"/>
    <property type="match status" value="1"/>
</dbReference>
<keyword evidence="7" id="KW-0808">Transferase</keyword>
<dbReference type="SUPFAM" id="SSF55729">
    <property type="entry name" value="Acyl-CoA N-acyltransferases (Nat)"/>
    <property type="match status" value="1"/>
</dbReference>
<evidence type="ECO:0000256" key="2">
    <source>
        <dbReference type="ARBA" id="ARBA00004496"/>
    </source>
</evidence>
<dbReference type="GO" id="GO:0005737">
    <property type="term" value="C:cytoplasm"/>
    <property type="evidence" value="ECO:0007669"/>
    <property type="project" value="UniProtKB-SubCell"/>
</dbReference>
<evidence type="ECO:0000256" key="12">
    <source>
        <dbReference type="SAM" id="MobiDB-lite"/>
    </source>
</evidence>
<protein>
    <recommendedName>
        <fullName evidence="5">N-alpha-acetyltransferase 40</fullName>
        <ecNumber evidence="4">2.3.1.257</ecNumber>
    </recommendedName>
</protein>
<dbReference type="AlphaFoldDB" id="A0A5N6JR74"/>
<evidence type="ECO:0000256" key="5">
    <source>
        <dbReference type="ARBA" id="ARBA00015043"/>
    </source>
</evidence>
<dbReference type="GO" id="GO:1990189">
    <property type="term" value="F:protein N-terminal-serine acetyltransferase activity"/>
    <property type="evidence" value="ECO:0007669"/>
    <property type="project" value="UniProtKB-EC"/>
</dbReference>
<dbReference type="PANTHER" id="PTHR20531:SF1">
    <property type="entry name" value="N-ALPHA-ACETYLTRANSFERASE 40"/>
    <property type="match status" value="1"/>
</dbReference>
<comment type="catalytic activity">
    <reaction evidence="10">
        <text>N-terminal L-seryl-[histone H2A] + acetyl-CoA = N-terminal N(alpha)-acetyl-L-seryl-[histone H2A] + CoA + H(+)</text>
        <dbReference type="Rhea" id="RHEA:50600"/>
        <dbReference type="Rhea" id="RHEA-COMP:12742"/>
        <dbReference type="Rhea" id="RHEA-COMP:12744"/>
        <dbReference type="ChEBI" id="CHEBI:15378"/>
        <dbReference type="ChEBI" id="CHEBI:57287"/>
        <dbReference type="ChEBI" id="CHEBI:57288"/>
        <dbReference type="ChEBI" id="CHEBI:64738"/>
        <dbReference type="ChEBI" id="CHEBI:83690"/>
        <dbReference type="EC" id="2.3.1.257"/>
    </reaction>
</comment>
<proteinExistence type="inferred from homology"/>
<dbReference type="GO" id="GO:0010485">
    <property type="term" value="F:histone H4 acetyltransferase activity"/>
    <property type="evidence" value="ECO:0007669"/>
    <property type="project" value="InterPro"/>
</dbReference>